<dbReference type="InterPro" id="IPR027417">
    <property type="entry name" value="P-loop_NTPase"/>
</dbReference>
<keyword evidence="4" id="KW-0067">ATP-binding</keyword>
<evidence type="ECO:0000256" key="2">
    <source>
        <dbReference type="SAM" id="MobiDB-lite"/>
    </source>
</evidence>
<name>A0A3P3XEW7_9SPIR</name>
<evidence type="ECO:0000313" key="4">
    <source>
        <dbReference type="EMBL" id="SLM09726.1"/>
    </source>
</evidence>
<dbReference type="Gene3D" id="3.40.50.300">
    <property type="entry name" value="P-loop containing nucleotide triphosphate hydrolases"/>
    <property type="match status" value="1"/>
</dbReference>
<feature type="domain" description="AAA+ ATPase" evidence="3">
    <location>
        <begin position="102"/>
        <end position="234"/>
    </location>
</feature>
<protein>
    <submittedName>
        <fullName evidence="4">IstB domain protein ATP-binding protein</fullName>
    </submittedName>
</protein>
<sequence>MIRTPQERERTRITIASMSRKLMLSSRVVELCESEATPRQEEFLLKVLSEEIDRRERGKKARLLNRAGFPVFKSFEDYDFSEIRFPPALSKEELLRADFIPEKKNLVLYGGVGTGKTHMAIALGIAACEKGLSVRFLTVTELVLKLTEAYKAGTLERLIRDLKQLDLLILDEWGYVPVDREGSQLLFRIIADSYESKSLILTTNLEFSKWGGIFTDEQMAAAMIDRLVHHGHLLLFEAKSYRMTHALMRQPGPGTAKPKTTVEAGSRLGEGGA</sequence>
<feature type="region of interest" description="Disordered" evidence="2">
    <location>
        <begin position="249"/>
        <end position="273"/>
    </location>
</feature>
<comment type="similarity">
    <text evidence="1">Belongs to the IS21/IS1162 putative ATP-binding protein family.</text>
</comment>
<dbReference type="SMART" id="SM00382">
    <property type="entry name" value="AAA"/>
    <property type="match status" value="1"/>
</dbReference>
<dbReference type="EMBL" id="FWDM01000026">
    <property type="protein sequence ID" value="SLM14378.1"/>
    <property type="molecule type" value="Genomic_DNA"/>
</dbReference>
<dbReference type="SUPFAM" id="SSF52540">
    <property type="entry name" value="P-loop containing nucleoside triphosphate hydrolases"/>
    <property type="match status" value="1"/>
</dbReference>
<organism evidence="4">
    <name type="scientific">uncultured spirochete</name>
    <dbReference type="NCBI Taxonomy" id="156406"/>
    <lineage>
        <taxon>Bacteria</taxon>
        <taxon>Pseudomonadati</taxon>
        <taxon>Spirochaetota</taxon>
        <taxon>Spirochaetia</taxon>
        <taxon>Spirochaetales</taxon>
        <taxon>environmental samples</taxon>
    </lineage>
</organism>
<accession>A0A3P3XEW7</accession>
<gene>
    <name evidence="4" type="ORF">SPIROBIBN47_10021</name>
    <name evidence="5" type="ORF">SPIROBIBN47_320009</name>
    <name evidence="6" type="ORF">SPIROBIBN47_90061</name>
</gene>
<dbReference type="GO" id="GO:0005524">
    <property type="term" value="F:ATP binding"/>
    <property type="evidence" value="ECO:0007669"/>
    <property type="project" value="UniProtKB-KW"/>
</dbReference>
<proteinExistence type="inferred from homology"/>
<dbReference type="EMBL" id="FWDM01000041">
    <property type="protein sequence ID" value="SLM15996.1"/>
    <property type="molecule type" value="Genomic_DNA"/>
</dbReference>
<dbReference type="GO" id="GO:0006260">
    <property type="term" value="P:DNA replication"/>
    <property type="evidence" value="ECO:0007669"/>
    <property type="project" value="TreeGrafter"/>
</dbReference>
<dbReference type="InterPro" id="IPR047661">
    <property type="entry name" value="IstB"/>
</dbReference>
<dbReference type="NCBIfam" id="NF038214">
    <property type="entry name" value="IS21_help_AAA"/>
    <property type="match status" value="1"/>
</dbReference>
<dbReference type="InterPro" id="IPR002611">
    <property type="entry name" value="IstB_ATP-bd"/>
</dbReference>
<dbReference type="Pfam" id="PF01695">
    <property type="entry name" value="IstB_IS21"/>
    <property type="match status" value="1"/>
</dbReference>
<evidence type="ECO:0000259" key="3">
    <source>
        <dbReference type="SMART" id="SM00382"/>
    </source>
</evidence>
<dbReference type="CDD" id="cd00009">
    <property type="entry name" value="AAA"/>
    <property type="match status" value="1"/>
</dbReference>
<dbReference type="PANTHER" id="PTHR30050:SF4">
    <property type="entry name" value="ATP-BINDING PROTEIN RV3427C IN INSERTION SEQUENCE-RELATED"/>
    <property type="match status" value="1"/>
</dbReference>
<dbReference type="EMBL" id="FWDM01000001">
    <property type="protein sequence ID" value="SLM09726.1"/>
    <property type="molecule type" value="Genomic_DNA"/>
</dbReference>
<evidence type="ECO:0000313" key="6">
    <source>
        <dbReference type="EMBL" id="SLM15996.1"/>
    </source>
</evidence>
<dbReference type="InterPro" id="IPR003593">
    <property type="entry name" value="AAA+_ATPase"/>
</dbReference>
<evidence type="ECO:0000256" key="1">
    <source>
        <dbReference type="ARBA" id="ARBA00008059"/>
    </source>
</evidence>
<dbReference type="AlphaFoldDB" id="A0A3P3XEW7"/>
<dbReference type="PANTHER" id="PTHR30050">
    <property type="entry name" value="CHROMOSOMAL REPLICATION INITIATOR PROTEIN DNAA"/>
    <property type="match status" value="1"/>
</dbReference>
<keyword evidence="4" id="KW-0547">Nucleotide-binding</keyword>
<reference evidence="4" key="1">
    <citation type="submission" date="2017-02" db="EMBL/GenBank/DDBJ databases">
        <authorList>
            <person name="Regsiter A."/>
            <person name="William W."/>
        </authorList>
    </citation>
    <scope>NUCLEOTIDE SEQUENCE</scope>
    <source>
        <strain evidence="4">Bib</strain>
    </source>
</reference>
<evidence type="ECO:0000313" key="5">
    <source>
        <dbReference type="EMBL" id="SLM14378.1"/>
    </source>
</evidence>